<evidence type="ECO:0000313" key="1">
    <source>
        <dbReference type="EMBL" id="KVM30946.1"/>
    </source>
</evidence>
<organism evidence="1 2">
    <name type="scientific">Burkholderia ubonensis</name>
    <dbReference type="NCBI Taxonomy" id="101571"/>
    <lineage>
        <taxon>Bacteria</taxon>
        <taxon>Pseudomonadati</taxon>
        <taxon>Pseudomonadota</taxon>
        <taxon>Betaproteobacteria</taxon>
        <taxon>Burkholderiales</taxon>
        <taxon>Burkholderiaceae</taxon>
        <taxon>Burkholderia</taxon>
        <taxon>Burkholderia cepacia complex</taxon>
    </lineage>
</organism>
<sequence>MSLDSRRADDFAHTIRFVILIDRENSPASPIRRARVCPAEAVASRDSAPQVVHIPEMPLATMG</sequence>
<protein>
    <submittedName>
        <fullName evidence="1">Uncharacterized protein</fullName>
    </submittedName>
</protein>
<dbReference type="EMBL" id="LOZE01000068">
    <property type="protein sequence ID" value="KVM30946.1"/>
    <property type="molecule type" value="Genomic_DNA"/>
</dbReference>
<name>A0AB73G1M0_9BURK</name>
<dbReference type="Proteomes" id="UP000061665">
    <property type="component" value="Unassembled WGS sequence"/>
</dbReference>
<reference evidence="1 2" key="1">
    <citation type="submission" date="2015-11" db="EMBL/GenBank/DDBJ databases">
        <title>Expanding the genomic diversity of Burkholderia species for the development of highly accurate diagnostics.</title>
        <authorList>
            <person name="Sahl J."/>
            <person name="Keim P."/>
            <person name="Wagner D."/>
        </authorList>
    </citation>
    <scope>NUCLEOTIDE SEQUENCE [LARGE SCALE GENOMIC DNA]</scope>
    <source>
        <strain evidence="1 2">MSMB2058</strain>
    </source>
</reference>
<comment type="caution">
    <text evidence="1">The sequence shown here is derived from an EMBL/GenBank/DDBJ whole genome shotgun (WGS) entry which is preliminary data.</text>
</comment>
<proteinExistence type="predicted"/>
<evidence type="ECO:0000313" key="2">
    <source>
        <dbReference type="Proteomes" id="UP000061665"/>
    </source>
</evidence>
<accession>A0AB73G1M0</accession>
<gene>
    <name evidence="1" type="ORF">WJ53_05725</name>
</gene>
<dbReference type="AlphaFoldDB" id="A0AB73G1M0"/>